<gene>
    <name evidence="2" type="ORF">FSP39_017757</name>
</gene>
<dbReference type="Proteomes" id="UP001186944">
    <property type="component" value="Unassembled WGS sequence"/>
</dbReference>
<keyword evidence="3" id="KW-1185">Reference proteome</keyword>
<proteinExistence type="predicted"/>
<comment type="caution">
    <text evidence="2">The sequence shown here is derived from an EMBL/GenBank/DDBJ whole genome shotgun (WGS) entry which is preliminary data.</text>
</comment>
<name>A0AA89C521_PINIB</name>
<feature type="region of interest" description="Disordered" evidence="1">
    <location>
        <begin position="128"/>
        <end position="151"/>
    </location>
</feature>
<dbReference type="EMBL" id="VSWD01000003">
    <property type="protein sequence ID" value="KAK3106327.1"/>
    <property type="molecule type" value="Genomic_DNA"/>
</dbReference>
<sequence>FQREVRACLAMDSQEGNSSAVKELTSFASTKFTELRNQFRRKVLSIKETLQTKDLKELTMSLFSTYCLPQETIISEDRVRTALHVRNFLHKKQYYRAESSEGTVAFWSDFKANWENLEEEIKSRGLERMKEIDRRRTERARETNSRAVRED</sequence>
<organism evidence="2 3">
    <name type="scientific">Pinctada imbricata</name>
    <name type="common">Atlantic pearl-oyster</name>
    <name type="synonym">Pinctada martensii</name>
    <dbReference type="NCBI Taxonomy" id="66713"/>
    <lineage>
        <taxon>Eukaryota</taxon>
        <taxon>Metazoa</taxon>
        <taxon>Spiralia</taxon>
        <taxon>Lophotrochozoa</taxon>
        <taxon>Mollusca</taxon>
        <taxon>Bivalvia</taxon>
        <taxon>Autobranchia</taxon>
        <taxon>Pteriomorphia</taxon>
        <taxon>Pterioida</taxon>
        <taxon>Pterioidea</taxon>
        <taxon>Pteriidae</taxon>
        <taxon>Pinctada</taxon>
    </lineage>
</organism>
<protein>
    <submittedName>
        <fullName evidence="2">Uncharacterized protein</fullName>
    </submittedName>
</protein>
<evidence type="ECO:0000313" key="3">
    <source>
        <dbReference type="Proteomes" id="UP001186944"/>
    </source>
</evidence>
<accession>A0AA89C521</accession>
<feature type="non-terminal residue" evidence="2">
    <location>
        <position position="1"/>
    </location>
</feature>
<evidence type="ECO:0000256" key="1">
    <source>
        <dbReference type="SAM" id="MobiDB-lite"/>
    </source>
</evidence>
<dbReference type="AlphaFoldDB" id="A0AA89C521"/>
<evidence type="ECO:0000313" key="2">
    <source>
        <dbReference type="EMBL" id="KAK3106327.1"/>
    </source>
</evidence>
<reference evidence="2" key="1">
    <citation type="submission" date="2019-08" db="EMBL/GenBank/DDBJ databases">
        <title>The improved chromosome-level genome for the pearl oyster Pinctada fucata martensii using PacBio sequencing and Hi-C.</title>
        <authorList>
            <person name="Zheng Z."/>
        </authorList>
    </citation>
    <scope>NUCLEOTIDE SEQUENCE</scope>
    <source>
        <strain evidence="2">ZZ-2019</strain>
        <tissue evidence="2">Adductor muscle</tissue>
    </source>
</reference>